<evidence type="ECO:0000313" key="2">
    <source>
        <dbReference type="EMBL" id="EET07548.1"/>
    </source>
</evidence>
<dbReference type="HOGENOM" id="CLU_181327_0_0_4"/>
<evidence type="ECO:0000313" key="3">
    <source>
        <dbReference type="Proteomes" id="UP000001812"/>
    </source>
</evidence>
<gene>
    <name evidence="2" type="ORF">BURPS1710A_1246</name>
</gene>
<evidence type="ECO:0000256" key="1">
    <source>
        <dbReference type="SAM" id="MobiDB-lite"/>
    </source>
</evidence>
<sequence>MPSAGGLRGRVCMRRGIGGAPGATKSATSPLMPAREHPARSRDGRCENERRACTPRRFVTHVATPAAPVRFDECAACIQPRNRSAAFQGCNPNRLGAIA</sequence>
<organism evidence="2 3">
    <name type="scientific">Burkholderia pseudomallei 1710a</name>
    <dbReference type="NCBI Taxonomy" id="320371"/>
    <lineage>
        <taxon>Bacteria</taxon>
        <taxon>Pseudomonadati</taxon>
        <taxon>Pseudomonadota</taxon>
        <taxon>Betaproteobacteria</taxon>
        <taxon>Burkholderiales</taxon>
        <taxon>Burkholderiaceae</taxon>
        <taxon>Burkholderia</taxon>
        <taxon>pseudomallei group</taxon>
    </lineage>
</organism>
<dbReference type="EMBL" id="CM000832">
    <property type="protein sequence ID" value="EET07548.1"/>
    <property type="molecule type" value="Genomic_DNA"/>
</dbReference>
<accession>A0A0E1W342</accession>
<feature type="region of interest" description="Disordered" evidence="1">
    <location>
        <begin position="1"/>
        <end position="49"/>
    </location>
</feature>
<reference evidence="3" key="1">
    <citation type="submission" date="2007-08" db="EMBL/GenBank/DDBJ databases">
        <title>Annotation of Burkholderia pseudomallei 1710a.</title>
        <authorList>
            <person name="Harkins D.M."/>
            <person name="DeShazer D."/>
            <person name="Woods D.E."/>
            <person name="Brinkac L.M."/>
            <person name="Brown K.A."/>
            <person name="Hung G.C."/>
            <person name="Tuanyok A."/>
            <person name="Zhang B."/>
            <person name="Nierman W.C."/>
        </authorList>
    </citation>
    <scope>NUCLEOTIDE SEQUENCE [LARGE SCALE GENOMIC DNA]</scope>
    <source>
        <strain evidence="3">1710a</strain>
    </source>
</reference>
<feature type="compositionally biased region" description="Basic and acidic residues" evidence="1">
    <location>
        <begin position="34"/>
        <end position="49"/>
    </location>
</feature>
<proteinExistence type="predicted"/>
<dbReference type="Proteomes" id="UP000001812">
    <property type="component" value="Chromosome I"/>
</dbReference>
<name>A0A0E1W342_BURPE</name>
<reference evidence="2 3" key="2">
    <citation type="submission" date="2009-05" db="EMBL/GenBank/DDBJ databases">
        <authorList>
            <person name="Harkins D.M."/>
            <person name="DeShazer D."/>
            <person name="Woods D.E."/>
            <person name="Brinkac L.M."/>
            <person name="Brown K.A."/>
            <person name="Hung G.C."/>
            <person name="Tuanyok A."/>
            <person name="Zhang B."/>
            <person name="Nierman W.C."/>
        </authorList>
    </citation>
    <scope>NUCLEOTIDE SEQUENCE [LARGE SCALE GENOMIC DNA]</scope>
    <source>
        <strain evidence="2 3">1710a</strain>
    </source>
</reference>
<dbReference type="AlphaFoldDB" id="A0A0E1W342"/>
<protein>
    <submittedName>
        <fullName evidence="2">Uncharacterized protein</fullName>
    </submittedName>
</protein>